<name>A0ABQ8I2F4_9ROSI</name>
<protein>
    <submittedName>
        <fullName evidence="1">Uncharacterized protein</fullName>
    </submittedName>
</protein>
<dbReference type="EMBL" id="JAFEMO010000005">
    <property type="protein sequence ID" value="KAH7570831.1"/>
    <property type="molecule type" value="Genomic_DNA"/>
</dbReference>
<gene>
    <name evidence="1" type="ORF">JRO89_XS05G0200800</name>
</gene>
<evidence type="ECO:0000313" key="1">
    <source>
        <dbReference type="EMBL" id="KAH7570831.1"/>
    </source>
</evidence>
<organism evidence="1 2">
    <name type="scientific">Xanthoceras sorbifolium</name>
    <dbReference type="NCBI Taxonomy" id="99658"/>
    <lineage>
        <taxon>Eukaryota</taxon>
        <taxon>Viridiplantae</taxon>
        <taxon>Streptophyta</taxon>
        <taxon>Embryophyta</taxon>
        <taxon>Tracheophyta</taxon>
        <taxon>Spermatophyta</taxon>
        <taxon>Magnoliopsida</taxon>
        <taxon>eudicotyledons</taxon>
        <taxon>Gunneridae</taxon>
        <taxon>Pentapetalae</taxon>
        <taxon>rosids</taxon>
        <taxon>malvids</taxon>
        <taxon>Sapindales</taxon>
        <taxon>Sapindaceae</taxon>
        <taxon>Xanthoceroideae</taxon>
        <taxon>Xanthoceras</taxon>
    </lineage>
</organism>
<comment type="caution">
    <text evidence="1">The sequence shown here is derived from an EMBL/GenBank/DDBJ whole genome shotgun (WGS) entry which is preliminary data.</text>
</comment>
<proteinExistence type="predicted"/>
<accession>A0ABQ8I2F4</accession>
<dbReference type="Proteomes" id="UP000827721">
    <property type="component" value="Unassembled WGS sequence"/>
</dbReference>
<evidence type="ECO:0000313" key="2">
    <source>
        <dbReference type="Proteomes" id="UP000827721"/>
    </source>
</evidence>
<keyword evidence="2" id="KW-1185">Reference proteome</keyword>
<reference evidence="1 2" key="1">
    <citation type="submission" date="2021-02" db="EMBL/GenBank/DDBJ databases">
        <title>Plant Genome Project.</title>
        <authorList>
            <person name="Zhang R.-G."/>
        </authorList>
    </citation>
    <scope>NUCLEOTIDE SEQUENCE [LARGE SCALE GENOMIC DNA]</scope>
    <source>
        <tissue evidence="1">Leaves</tissue>
    </source>
</reference>
<sequence>MDTDRIIKLCARLKLSADEGKAVEIEGEVKEAGLKKISLCLVGKLLSAKLTNRNAIDRKRVLMGGPWNFDNAMLVLEVPTGIGKVKDIDVGASGDCFGKFLRLRVAIDIQTIAESITGQDGGDRGRENAYHQIRASS</sequence>